<dbReference type="InterPro" id="IPR000073">
    <property type="entry name" value="AB_hydrolase_1"/>
</dbReference>
<evidence type="ECO:0000259" key="3">
    <source>
        <dbReference type="Pfam" id="PF00561"/>
    </source>
</evidence>
<dbReference type="Proteomes" id="UP000483261">
    <property type="component" value="Unassembled WGS sequence"/>
</dbReference>
<dbReference type="PANTHER" id="PTHR43798:SF31">
    <property type="entry name" value="AB HYDROLASE SUPERFAMILY PROTEIN YCLE"/>
    <property type="match status" value="1"/>
</dbReference>
<reference evidence="4 5" key="1">
    <citation type="submission" date="2020-02" db="EMBL/GenBank/DDBJ databases">
        <title>Whole-genome analyses of novel actinobacteria.</title>
        <authorList>
            <person name="Sahin N."/>
        </authorList>
    </citation>
    <scope>NUCLEOTIDE SEQUENCE [LARGE SCALE GENOMIC DNA]</scope>
    <source>
        <strain evidence="4 5">KC13</strain>
    </source>
</reference>
<name>A0A6M1QWC3_9ACTN</name>
<dbReference type="PRINTS" id="PR00111">
    <property type="entry name" value="ABHYDROLASE"/>
</dbReference>
<feature type="region of interest" description="Disordered" evidence="2">
    <location>
        <begin position="289"/>
        <end position="317"/>
    </location>
</feature>
<dbReference type="InterPro" id="IPR050266">
    <property type="entry name" value="AB_hydrolase_sf"/>
</dbReference>
<keyword evidence="1 4" id="KW-0378">Hydrolase</keyword>
<organism evidence="4 5">
    <name type="scientific">Nocardioides turkmenicus</name>
    <dbReference type="NCBI Taxonomy" id="2711220"/>
    <lineage>
        <taxon>Bacteria</taxon>
        <taxon>Bacillati</taxon>
        <taxon>Actinomycetota</taxon>
        <taxon>Actinomycetes</taxon>
        <taxon>Propionibacteriales</taxon>
        <taxon>Nocardioidaceae</taxon>
        <taxon>Nocardioides</taxon>
    </lineage>
</organism>
<sequence>MTGAIVEQSQVIHGYRRAYRIGGEGSAILFIHGIGDSSRTWDDVLPLFAENHLVIAPDLLGHGDSDKPRADYSIGGFANGMRDLLAVLDVERVTLVGHSLGGGVAMQLAYQYPHLVERIVLVSNGGSGRGVSTWLRLATLPLGPELLTLLRLPFSRTGLSISLRLLRHLDHDLGVDALDLARITDALPDTRSRQAFARTLRSVVDWHGQVVTMLDRSYLVEDIPTLMIWGDRDGIVPFRHAGQARLAMPYAHLDVFHGAGHFPFRSDPERFVRTVEQFVRSTDPATWDRDAWQKRLRTGPETGPEAAPEASRHRTMP</sequence>
<protein>
    <submittedName>
        <fullName evidence="4">Alpha/beta hydrolase</fullName>
    </submittedName>
</protein>
<dbReference type="Pfam" id="PF00561">
    <property type="entry name" value="Abhydrolase_1"/>
    <property type="match status" value="1"/>
</dbReference>
<evidence type="ECO:0000313" key="5">
    <source>
        <dbReference type="Proteomes" id="UP000483261"/>
    </source>
</evidence>
<dbReference type="GO" id="GO:0016787">
    <property type="term" value="F:hydrolase activity"/>
    <property type="evidence" value="ECO:0007669"/>
    <property type="project" value="UniProtKB-KW"/>
</dbReference>
<gene>
    <name evidence="4" type="ORF">G5C66_04465</name>
</gene>
<dbReference type="PANTHER" id="PTHR43798">
    <property type="entry name" value="MONOACYLGLYCEROL LIPASE"/>
    <property type="match status" value="1"/>
</dbReference>
<dbReference type="AlphaFoldDB" id="A0A6M1QWC3"/>
<dbReference type="RefSeq" id="WP_165109760.1">
    <property type="nucleotide sequence ID" value="NZ_JAALAA010000003.1"/>
</dbReference>
<dbReference type="Gene3D" id="3.40.50.1820">
    <property type="entry name" value="alpha/beta hydrolase"/>
    <property type="match status" value="1"/>
</dbReference>
<evidence type="ECO:0000313" key="4">
    <source>
        <dbReference type="EMBL" id="NGN91990.1"/>
    </source>
</evidence>
<dbReference type="GO" id="GO:0016020">
    <property type="term" value="C:membrane"/>
    <property type="evidence" value="ECO:0007669"/>
    <property type="project" value="TreeGrafter"/>
</dbReference>
<evidence type="ECO:0000256" key="2">
    <source>
        <dbReference type="SAM" id="MobiDB-lite"/>
    </source>
</evidence>
<proteinExistence type="predicted"/>
<evidence type="ECO:0000256" key="1">
    <source>
        <dbReference type="ARBA" id="ARBA00022801"/>
    </source>
</evidence>
<dbReference type="InterPro" id="IPR029058">
    <property type="entry name" value="AB_hydrolase_fold"/>
</dbReference>
<keyword evidence="5" id="KW-1185">Reference proteome</keyword>
<dbReference type="EMBL" id="JAALAA010000003">
    <property type="protein sequence ID" value="NGN91990.1"/>
    <property type="molecule type" value="Genomic_DNA"/>
</dbReference>
<comment type="caution">
    <text evidence="4">The sequence shown here is derived from an EMBL/GenBank/DDBJ whole genome shotgun (WGS) entry which is preliminary data.</text>
</comment>
<accession>A0A6M1QWC3</accession>
<dbReference type="SUPFAM" id="SSF53474">
    <property type="entry name" value="alpha/beta-Hydrolases"/>
    <property type="match status" value="1"/>
</dbReference>
<feature type="domain" description="AB hydrolase-1" evidence="3">
    <location>
        <begin position="27"/>
        <end position="264"/>
    </location>
</feature>